<keyword evidence="6 8" id="KW-0539">Nucleus</keyword>
<evidence type="ECO:0000256" key="1">
    <source>
        <dbReference type="ARBA" id="ARBA00004604"/>
    </source>
</evidence>
<dbReference type="GO" id="GO:0034455">
    <property type="term" value="C:t-UTP complex"/>
    <property type="evidence" value="ECO:0007669"/>
    <property type="project" value="TreeGrafter"/>
</dbReference>
<dbReference type="Proteomes" id="UP000005408">
    <property type="component" value="Unassembled WGS sequence"/>
</dbReference>
<dbReference type="GO" id="GO:0032040">
    <property type="term" value="C:small-subunit processome"/>
    <property type="evidence" value="ECO:0007669"/>
    <property type="project" value="TreeGrafter"/>
</dbReference>
<dbReference type="PANTHER" id="PTHR13457">
    <property type="entry name" value="BAP28"/>
    <property type="match status" value="1"/>
</dbReference>
<protein>
    <recommendedName>
        <fullName evidence="8">HEAT repeat-containing protein 1</fullName>
    </recommendedName>
</protein>
<dbReference type="InterPro" id="IPR057546">
    <property type="entry name" value="HEAT_GCN1"/>
</dbReference>
<dbReference type="SUPFAM" id="SSF48371">
    <property type="entry name" value="ARM repeat"/>
    <property type="match status" value="3"/>
</dbReference>
<dbReference type="GO" id="GO:0045943">
    <property type="term" value="P:positive regulation of transcription by RNA polymerase I"/>
    <property type="evidence" value="ECO:0007669"/>
    <property type="project" value="TreeGrafter"/>
</dbReference>
<comment type="subcellular location">
    <subcellularLocation>
        <location evidence="1 8">Nucleus</location>
        <location evidence="1 8">Nucleolus</location>
    </subcellularLocation>
</comment>
<dbReference type="InterPro" id="IPR022125">
    <property type="entry name" value="U3snoRNP10_N"/>
</dbReference>
<dbReference type="Pfam" id="PF23271">
    <property type="entry name" value="HEAT_GCN1"/>
    <property type="match status" value="1"/>
</dbReference>
<evidence type="ECO:0000256" key="3">
    <source>
        <dbReference type="ARBA" id="ARBA00022517"/>
    </source>
</evidence>
<dbReference type="GO" id="GO:0030515">
    <property type="term" value="F:snoRNA binding"/>
    <property type="evidence" value="ECO:0007669"/>
    <property type="project" value="TreeGrafter"/>
</dbReference>
<keyword evidence="7 8" id="KW-0687">Ribonucleoprotein</keyword>
<dbReference type="PANTHER" id="PTHR13457:SF1">
    <property type="entry name" value="HEAT REPEAT-CONTAINING PROTEIN 1"/>
    <property type="match status" value="1"/>
</dbReference>
<evidence type="ECO:0000256" key="8">
    <source>
        <dbReference type="RuleBase" id="RU367065"/>
    </source>
</evidence>
<dbReference type="EnsemblMetazoa" id="G214.2">
    <property type="protein sequence ID" value="G214.2:cds"/>
    <property type="gene ID" value="G214"/>
</dbReference>
<evidence type="ECO:0000256" key="2">
    <source>
        <dbReference type="ARBA" id="ARBA00010559"/>
    </source>
</evidence>
<organism evidence="10 11">
    <name type="scientific">Magallana gigas</name>
    <name type="common">Pacific oyster</name>
    <name type="synonym">Crassostrea gigas</name>
    <dbReference type="NCBI Taxonomy" id="29159"/>
    <lineage>
        <taxon>Eukaryota</taxon>
        <taxon>Metazoa</taxon>
        <taxon>Spiralia</taxon>
        <taxon>Lophotrochozoa</taxon>
        <taxon>Mollusca</taxon>
        <taxon>Bivalvia</taxon>
        <taxon>Autobranchia</taxon>
        <taxon>Pteriomorphia</taxon>
        <taxon>Ostreida</taxon>
        <taxon>Ostreoidea</taxon>
        <taxon>Ostreidae</taxon>
        <taxon>Magallana</taxon>
    </lineage>
</organism>
<evidence type="ECO:0000256" key="5">
    <source>
        <dbReference type="ARBA" id="ARBA00022737"/>
    </source>
</evidence>
<dbReference type="Gene3D" id="1.25.10.10">
    <property type="entry name" value="Leucine-rich Repeat Variant"/>
    <property type="match status" value="3"/>
</dbReference>
<keyword evidence="4 8" id="KW-0698">rRNA processing</keyword>
<dbReference type="Pfam" id="PF23243">
    <property type="entry name" value="HEAT_HEATR1"/>
    <property type="match status" value="1"/>
</dbReference>
<dbReference type="InterPro" id="IPR056473">
    <property type="entry name" value="HEAT_Utp10/HEAT1"/>
</dbReference>
<dbReference type="InterPro" id="IPR040191">
    <property type="entry name" value="UTP10"/>
</dbReference>
<evidence type="ECO:0000256" key="7">
    <source>
        <dbReference type="ARBA" id="ARBA00023274"/>
    </source>
</evidence>
<comment type="function">
    <text evidence="8">Involved in nucleolar processing of pre-18S ribosomal RNA.</text>
</comment>
<dbReference type="GO" id="GO:0030686">
    <property type="term" value="C:90S preribosome"/>
    <property type="evidence" value="ECO:0007669"/>
    <property type="project" value="TreeGrafter"/>
</dbReference>
<dbReference type="InterPro" id="IPR012954">
    <property type="entry name" value="BP28_C_dom"/>
</dbReference>
<keyword evidence="11" id="KW-1185">Reference proteome</keyword>
<dbReference type="Pfam" id="PF08146">
    <property type="entry name" value="BP28CT"/>
    <property type="match status" value="1"/>
</dbReference>
<name>A0A8W8JWV4_MAGGI</name>
<evidence type="ECO:0000313" key="11">
    <source>
        <dbReference type="Proteomes" id="UP000005408"/>
    </source>
</evidence>
<dbReference type="InterPro" id="IPR016024">
    <property type="entry name" value="ARM-type_fold"/>
</dbReference>
<dbReference type="GO" id="GO:0000462">
    <property type="term" value="P:maturation of SSU-rRNA from tricistronic rRNA transcript (SSU-rRNA, 5.8S rRNA, LSU-rRNA)"/>
    <property type="evidence" value="ECO:0007669"/>
    <property type="project" value="TreeGrafter"/>
</dbReference>
<reference evidence="10" key="1">
    <citation type="submission" date="2022-08" db="UniProtKB">
        <authorList>
            <consortium name="EnsemblMetazoa"/>
        </authorList>
    </citation>
    <scope>IDENTIFICATION</scope>
    <source>
        <strain evidence="10">05x7-T-G4-1.051#20</strain>
    </source>
</reference>
<feature type="domain" description="BP28 C-terminal" evidence="9">
    <location>
        <begin position="1809"/>
        <end position="1959"/>
    </location>
</feature>
<keyword evidence="5" id="KW-0677">Repeat</keyword>
<evidence type="ECO:0000256" key="4">
    <source>
        <dbReference type="ARBA" id="ARBA00022552"/>
    </source>
</evidence>
<evidence type="ECO:0000256" key="6">
    <source>
        <dbReference type="ARBA" id="ARBA00023242"/>
    </source>
</evidence>
<dbReference type="SMART" id="SM01036">
    <property type="entry name" value="BP28CT"/>
    <property type="match status" value="1"/>
</dbReference>
<accession>A0A8W8JWV4</accession>
<comment type="similarity">
    <text evidence="2 8">Belongs to the HEATR1/UTP10 family.</text>
</comment>
<sequence length="2092" mass="236679">MLTKLYVVEIESYRRNNTQKLKMTSLAKQLERLAVPHIRAVYGEDKRRKSLLFDPKEAAALDKEAIYAIGTNGIAELQAIDPVFDAYQEVLFGESTMTFQRSVQTAEVNAQIDETVESFLQRLTPYCLLKPAHKALEWLIFRFNINIYNMDAFMVCLLPFHESKIFIRAVQLLNLKSKTATKWDWLLPIQASGVHLPRQTLINHCNSNTGFLSFLCERLYKTIKEIVKKDDGDKLRVIFSFYMSTVVGALEFGGATENFIAAILPHLSRGLKSKVAQYRAATYMILGQLVSKTNLQGDLLKTLLSALFKKSILSLEKETMTCAVLIFQQQKISNLPARSFKHICRQPGLVETLKTMATEGICDKLTLAFLERLVVMAVKQDSEMSMSESSDTEAISSPPPYLDLLHDFLSSVPLSQQVADSLTKKIIENYLMCANVTDDDDDLEDLSRKHKKTVQLLEDRYPTSLDRTVQELLEGEEDEGVRGKIQDFLNLSVLSVKHQHLSDIEGTLTLSLNHRTPSIRVSALQHLLKNADKCDPDYVADVLMTRLADDSSEVVDKILDVGQSLWSMLSDRDQLCSLLGKIVLRCQPWSELGTKALGVLCGCDPKLQPSVLLLLFPRFLLCTPDDLSFLRDLCETNLAKSNQVIKALAQKLKKKALGKKTMSEEDLARISVDVTEWLAAAVIKMPDCEKFLTQMVKTVDGLRSKCQLAMFLNTAITLLTDPKDKIHWCGKQLHLLHQLHPEGQPRSDWEETVAMVTETCQSLVFHQTHGNAISLNLLADLINLIPDHFKDKTEADYWNFDDEALTLTVRLFDYLILMSTNSPCRQGYRKLVAKFLQHLKNNDVRMKFLGTLWTQHCNDLSESSGVKVSLQIQALLVGKQLMQDPKFKATDSVIINLLLTLTSPYPGIRQTAIECLKLLSDKDNAGLGMFAPLVKHVLQCEVEIESDQEYLKQAVFAVMGNEPKKSKRRSHAGKKAEETLVSVVVDILQNSATPEYIRNSLLKVTALHNNKKLLGELLPVLRSLLLAAQGDRPSPLVLDSCGLLIQRFTQDTCSLLDSDPQALTLVLEMLSSPVTKVQELMISQVSGEFYEGLTPETRHKVLSCLFDVWVKTQSPDTVKVIKKTLKHLVLESGHVIEELNKCLQTTPSASTVKERKRHRKSDVRGQAEEDIFEQLPWQRVVVVLETIQSKKKINDYVQLLPTLFKILSEVLNSDQHASAEYIKQLLLSVVDEVCQRAIRHQLVPDLKKESSFNIDLIVSAIRTSSNPQTHHKALLVLSTASKIFPEDLLHKVMSVFTFMGANVMRHDDQYSFHVINRILETVVPALVTACEQKEALAGGQSKEEVITMVMQVFVDAYTHIPEHRRLMLFSRLVEIVGGDNFLWRCVLLKMAHEITRPASEPTEEDDAEMQFDLNLLFQFSVTTQINSIAAMITYVSGLPVDKPTESTPKRRKPGKQNKDGVEIFKVETHTSKQLRHFKYRTIRLLLSWCTSSTLLQQLAACEEGEITSGFHHLVQTIMTYICALIELRVEDQTLAKFYRALTHKIYDLLDKVVGLLPETMLLQVIQDLMQHSIPNIQRKSMELLNSFLQQKEHTMETSLLGVVDRLLRVCSSENAEVTTVQTALYSLKLLCRRIGANHPQMFIKVLKTSVEIFSSDGVNQSLQASAVLCIAEVCSSLKAHIIAQLSTFMPKIVSCLKDSQLLEGNELFLLSIVTAVHKVIENLALFLSPYLQDIVTQTCCLSGNQADALQKAPIQQKLKAIRSSMATSLSPRVLLGILPDCYEKLLTTSPKGIESMMTMLTEHVSHMKKEDLSSHLVQLQGFYLTCLDVQSQSQGDVEDLEDAVIDTIVTTVMKLSEATFRPMFYKMFDWAKREEEQRHRILVFYKMADRLAEKMQSLFTIFASHIVVHAAQVLKDNNKQITGNDFYGSSKKGRRKAHKLLVHVCDCLYKCFLYDTEGFVTKERFDTLLQPLVDQLENVDDGTLSKERVSEHLVPCIVQFGVATQDDSLWKTLNYQILLKTRHTSPQVRYAALIAVDEFHKRLSEDYMPLLPETIPFLAELMEDEEEEVEKMCQSVISQMERTLGEPLQKYF</sequence>
<dbReference type="InterPro" id="IPR011989">
    <property type="entry name" value="ARM-like"/>
</dbReference>
<evidence type="ECO:0000259" key="9">
    <source>
        <dbReference type="SMART" id="SM01036"/>
    </source>
</evidence>
<proteinExistence type="inferred from homology"/>
<dbReference type="Pfam" id="PF12397">
    <property type="entry name" value="U3snoRNP10"/>
    <property type="match status" value="1"/>
</dbReference>
<evidence type="ECO:0000313" key="10">
    <source>
        <dbReference type="EnsemblMetazoa" id="G214.2:cds"/>
    </source>
</evidence>
<keyword evidence="3 8" id="KW-0690">Ribosome biogenesis</keyword>